<comment type="similarity">
    <text evidence="2">Belongs to the complex I subunit 4 family.</text>
</comment>
<keyword evidence="7 9" id="KW-0472">Membrane</keyword>
<sequence length="500" mass="54591">MFFNNLLSLAIWLPILAGVLVLATGSDEKAPLARILALVGAAASFVITLPLFTQFDRASGGYQFTELHAWIPALNLNYALGVDGISVLFIILNAFITLMVVLAGWEVIQKRPAQYMAAFLIMSGLINGAFAAQDAILFYTFFEGMLIPLYLIIGMWGGQRRMYAAMKLFLYTLLGSLLMLVALIYLSYQAGGSFAIADLQAIKHIPVGVQQLLFIAFFLSFAVKVPMFPVHTWLPDAHVEAPTGGSMVLAAITLKVGAYGFLRFILPILPDASRYFAPVVIVLSLIAVVYIGLVALVQTDMKKLVAYSSISHMGFVTLGFFLFMHNGQPESWAFKGAIMQMISHGFVSAAMFMCIGVMYDRLHTRNIADYGGVVNVMPKFAAFMMLFGMANAGLPATSGFVGEFMVIMGATHYSLWIGAIAATTLIWGASYTLWMYKRVIFGDIRHPAVKEMKDINAREFAILAILAVAVLGMGLLPEPFIAVIHQAADNLMAQIAHSKI</sequence>
<gene>
    <name evidence="12" type="ORF">JDW22_05820</name>
</gene>
<dbReference type="EC" id="1.6.5.11" evidence="12"/>
<dbReference type="PANTHER" id="PTHR43507">
    <property type="entry name" value="NADH-UBIQUINONE OXIDOREDUCTASE CHAIN 4"/>
    <property type="match status" value="1"/>
</dbReference>
<evidence type="ECO:0000256" key="8">
    <source>
        <dbReference type="RuleBase" id="RU000320"/>
    </source>
</evidence>
<feature type="transmembrane region" description="Helical" evidence="9">
    <location>
        <begin position="337"/>
        <end position="359"/>
    </location>
</feature>
<dbReference type="Pfam" id="PF01059">
    <property type="entry name" value="Oxidored_q5_N"/>
    <property type="match status" value="1"/>
</dbReference>
<dbReference type="InterPro" id="IPR000260">
    <property type="entry name" value="NADH4_N"/>
</dbReference>
<protein>
    <submittedName>
        <fullName evidence="12">NADH-quinone oxidoreductase subunit M</fullName>
        <ecNumber evidence="12">1.6.5.11</ecNumber>
    </submittedName>
</protein>
<evidence type="ECO:0000256" key="6">
    <source>
        <dbReference type="ARBA" id="ARBA00023027"/>
    </source>
</evidence>
<evidence type="ECO:0000313" key="13">
    <source>
        <dbReference type="Proteomes" id="UP000614058"/>
    </source>
</evidence>
<feature type="transmembrane region" description="Helical" evidence="9">
    <location>
        <begin position="413"/>
        <end position="436"/>
    </location>
</feature>
<feature type="transmembrane region" description="Helical" evidence="9">
    <location>
        <begin position="168"/>
        <end position="188"/>
    </location>
</feature>
<feature type="transmembrane region" description="Helical" evidence="9">
    <location>
        <begin position="208"/>
        <end position="227"/>
    </location>
</feature>
<accession>A0ABS1BS44</accession>
<feature type="transmembrane region" description="Helical" evidence="9">
    <location>
        <begin position="136"/>
        <end position="156"/>
    </location>
</feature>
<keyword evidence="4" id="KW-1278">Translocase</keyword>
<evidence type="ECO:0000256" key="7">
    <source>
        <dbReference type="ARBA" id="ARBA00023136"/>
    </source>
</evidence>
<reference evidence="12 13" key="1">
    <citation type="journal article" date="2021" name="Pathogens">
        <title>Isolation and Characterization of Kingella bonacorsii sp. nov., A Novel Kingella Species Detected in a Stable Periodontitis Subject.</title>
        <authorList>
            <person name="Antezack A."/>
            <person name="Boxberger M."/>
            <person name="Rolland C."/>
            <person name="Monnet-Corti V."/>
            <person name="La Scola B."/>
        </authorList>
    </citation>
    <scope>NUCLEOTIDE SEQUENCE [LARGE SCALE GENOMIC DNA]</scope>
    <source>
        <strain evidence="12 13">Marseille-Q4569</strain>
    </source>
</reference>
<feature type="transmembrane region" description="Helical" evidence="9">
    <location>
        <begin position="304"/>
        <end position="325"/>
    </location>
</feature>
<feature type="transmembrane region" description="Helical" evidence="9">
    <location>
        <begin position="457"/>
        <end position="476"/>
    </location>
</feature>
<dbReference type="InterPro" id="IPR001750">
    <property type="entry name" value="ND/Mrp_TM"/>
</dbReference>
<evidence type="ECO:0000256" key="5">
    <source>
        <dbReference type="ARBA" id="ARBA00022989"/>
    </source>
</evidence>
<evidence type="ECO:0000259" key="11">
    <source>
        <dbReference type="Pfam" id="PF01059"/>
    </source>
</evidence>
<keyword evidence="3 8" id="KW-0812">Transmembrane</keyword>
<feature type="transmembrane region" description="Helical" evidence="9">
    <location>
        <begin position="248"/>
        <end position="269"/>
    </location>
</feature>
<dbReference type="InterPro" id="IPR010227">
    <property type="entry name" value="NADH_Q_OxRdtase_chainM/4"/>
</dbReference>
<evidence type="ECO:0000313" key="12">
    <source>
        <dbReference type="EMBL" id="MBK0396106.1"/>
    </source>
</evidence>
<evidence type="ECO:0000256" key="3">
    <source>
        <dbReference type="ARBA" id="ARBA00022692"/>
    </source>
</evidence>
<dbReference type="Pfam" id="PF00361">
    <property type="entry name" value="Proton_antipo_M"/>
    <property type="match status" value="1"/>
</dbReference>
<feature type="transmembrane region" description="Helical" evidence="9">
    <location>
        <begin position="32"/>
        <end position="52"/>
    </location>
</feature>
<name>A0ABS1BS44_9NEIS</name>
<dbReference type="NCBIfam" id="NF004499">
    <property type="entry name" value="PRK05846.1-3"/>
    <property type="match status" value="1"/>
</dbReference>
<evidence type="ECO:0000256" key="4">
    <source>
        <dbReference type="ARBA" id="ARBA00022967"/>
    </source>
</evidence>
<feature type="transmembrane region" description="Helical" evidence="9">
    <location>
        <begin position="84"/>
        <end position="105"/>
    </location>
</feature>
<keyword evidence="13" id="KW-1185">Reference proteome</keyword>
<dbReference type="GO" id="GO:0016491">
    <property type="term" value="F:oxidoreductase activity"/>
    <property type="evidence" value="ECO:0007669"/>
    <property type="project" value="UniProtKB-KW"/>
</dbReference>
<feature type="transmembrane region" description="Helical" evidence="9">
    <location>
        <begin position="275"/>
        <end position="297"/>
    </location>
</feature>
<feature type="domain" description="NADH:ubiquinone oxidoreductase chain 4 N-terminal" evidence="11">
    <location>
        <begin position="72"/>
        <end position="125"/>
    </location>
</feature>
<evidence type="ECO:0000259" key="10">
    <source>
        <dbReference type="Pfam" id="PF00361"/>
    </source>
</evidence>
<comment type="subcellular location">
    <subcellularLocation>
        <location evidence="1">Endomembrane system</location>
        <topology evidence="1">Multi-pass membrane protein</topology>
    </subcellularLocation>
    <subcellularLocation>
        <location evidence="8">Membrane</location>
        <topology evidence="8">Multi-pass membrane protein</topology>
    </subcellularLocation>
</comment>
<keyword evidence="5 9" id="KW-1133">Transmembrane helix</keyword>
<dbReference type="NCBIfam" id="TIGR01972">
    <property type="entry name" value="NDH_I_M"/>
    <property type="match status" value="1"/>
</dbReference>
<dbReference type="Proteomes" id="UP000614058">
    <property type="component" value="Unassembled WGS sequence"/>
</dbReference>
<dbReference type="InterPro" id="IPR003918">
    <property type="entry name" value="NADH_UbQ_OxRdtase"/>
</dbReference>
<dbReference type="NCBIfam" id="NF004501">
    <property type="entry name" value="PRK05846.1-5"/>
    <property type="match status" value="1"/>
</dbReference>
<keyword evidence="12" id="KW-0560">Oxidoreductase</keyword>
<dbReference type="PRINTS" id="PR01437">
    <property type="entry name" value="NUOXDRDTASE4"/>
</dbReference>
<evidence type="ECO:0000256" key="9">
    <source>
        <dbReference type="SAM" id="Phobius"/>
    </source>
</evidence>
<dbReference type="EMBL" id="JAEHNZ010000002">
    <property type="protein sequence ID" value="MBK0396106.1"/>
    <property type="molecule type" value="Genomic_DNA"/>
</dbReference>
<proteinExistence type="inferred from homology"/>
<feature type="transmembrane region" description="Helical" evidence="9">
    <location>
        <begin position="112"/>
        <end position="130"/>
    </location>
</feature>
<feature type="transmembrane region" description="Helical" evidence="9">
    <location>
        <begin position="380"/>
        <end position="401"/>
    </location>
</feature>
<feature type="transmembrane region" description="Helical" evidence="9">
    <location>
        <begin position="6"/>
        <end position="25"/>
    </location>
</feature>
<keyword evidence="6" id="KW-0520">NAD</keyword>
<dbReference type="PANTHER" id="PTHR43507:SF1">
    <property type="entry name" value="NADH-UBIQUINONE OXIDOREDUCTASE CHAIN 4"/>
    <property type="match status" value="1"/>
</dbReference>
<comment type="caution">
    <text evidence="12">The sequence shown here is derived from an EMBL/GenBank/DDBJ whole genome shotgun (WGS) entry which is preliminary data.</text>
</comment>
<organism evidence="12 13">
    <name type="scientific">Kingella bonacorsii</name>
    <dbReference type="NCBI Taxonomy" id="2796361"/>
    <lineage>
        <taxon>Bacteria</taxon>
        <taxon>Pseudomonadati</taxon>
        <taxon>Pseudomonadota</taxon>
        <taxon>Betaproteobacteria</taxon>
        <taxon>Neisseriales</taxon>
        <taxon>Neisseriaceae</taxon>
        <taxon>Kingella</taxon>
    </lineage>
</organism>
<feature type="domain" description="NADH:quinone oxidoreductase/Mrp antiporter transmembrane" evidence="10">
    <location>
        <begin position="132"/>
        <end position="423"/>
    </location>
</feature>
<dbReference type="RefSeq" id="WP_200522280.1">
    <property type="nucleotide sequence ID" value="NZ_JAEHNZ010000002.1"/>
</dbReference>
<evidence type="ECO:0000256" key="1">
    <source>
        <dbReference type="ARBA" id="ARBA00004127"/>
    </source>
</evidence>
<evidence type="ECO:0000256" key="2">
    <source>
        <dbReference type="ARBA" id="ARBA00009025"/>
    </source>
</evidence>